<reference evidence="2" key="1">
    <citation type="submission" date="2022-12" db="EMBL/GenBank/DDBJ databases">
        <title>Draft Genome Sequences of Bacillus licheniformis and Bacillus paralicheniformis strains isolated from Irish skim milk powders.</title>
        <authorList>
            <person name="Lourenco A."/>
            <person name="Li F."/>
            <person name="Geraldine D."/>
            <person name="Tobin J.T."/>
            <person name="Butler F."/>
            <person name="Jordan K."/>
            <person name="Obrien T."/>
        </authorList>
    </citation>
    <scope>NUCLEOTIDE SEQUENCE</scope>
    <source>
        <strain evidence="2">3370</strain>
    </source>
</reference>
<dbReference type="EMBL" id="JARAFO010000116">
    <property type="protein sequence ID" value="MDE1454369.1"/>
    <property type="molecule type" value="Genomic_DNA"/>
</dbReference>
<dbReference type="RefSeq" id="WP_009328851.1">
    <property type="nucleotide sequence ID" value="NZ_AP023088.1"/>
</dbReference>
<dbReference type="InterPro" id="IPR021324">
    <property type="entry name" value="DUF2929"/>
</dbReference>
<organism evidence="2 3">
    <name type="scientific">Bacillus paralicheniformis</name>
    <dbReference type="NCBI Taxonomy" id="1648923"/>
    <lineage>
        <taxon>Bacteria</taxon>
        <taxon>Bacillati</taxon>
        <taxon>Bacillota</taxon>
        <taxon>Bacilli</taxon>
        <taxon>Bacillales</taxon>
        <taxon>Bacillaceae</taxon>
        <taxon>Bacillus</taxon>
    </lineage>
</organism>
<keyword evidence="1" id="KW-1133">Transmembrane helix</keyword>
<keyword evidence="1" id="KW-0472">Membrane</keyword>
<keyword evidence="1" id="KW-0812">Transmembrane</keyword>
<dbReference type="GeneID" id="56670969"/>
<name>A0AAW6KIQ3_9BACI</name>
<evidence type="ECO:0000313" key="3">
    <source>
        <dbReference type="Proteomes" id="UP001216709"/>
    </source>
</evidence>
<feature type="transmembrane region" description="Helical" evidence="1">
    <location>
        <begin position="35"/>
        <end position="55"/>
    </location>
</feature>
<proteinExistence type="predicted"/>
<dbReference type="Pfam" id="PF11151">
    <property type="entry name" value="DUF2929"/>
    <property type="match status" value="1"/>
</dbReference>
<evidence type="ECO:0000256" key="1">
    <source>
        <dbReference type="SAM" id="Phobius"/>
    </source>
</evidence>
<dbReference type="AlphaFoldDB" id="A0AAW6KIQ3"/>
<evidence type="ECO:0000313" key="2">
    <source>
        <dbReference type="EMBL" id="MDE1454369.1"/>
    </source>
</evidence>
<dbReference type="Proteomes" id="UP001216709">
    <property type="component" value="Unassembled WGS sequence"/>
</dbReference>
<accession>A0AAW6KIQ3</accession>
<protein>
    <submittedName>
        <fullName evidence="2">YjzD family protein</fullName>
    </submittedName>
</protein>
<sequence>MGNVRFVVAFFWTFLLTQMACYIVGAMNGAGYDLQTSVIMGFIITAAVIVLGEIMPVKQDASQH</sequence>
<gene>
    <name evidence="2" type="ORF">PVN32_19615</name>
</gene>
<comment type="caution">
    <text evidence="2">The sequence shown here is derived from an EMBL/GenBank/DDBJ whole genome shotgun (WGS) entry which is preliminary data.</text>
</comment>